<dbReference type="Gene3D" id="6.20.20.10">
    <property type="match status" value="1"/>
</dbReference>
<evidence type="ECO:0000313" key="1">
    <source>
        <dbReference type="EMBL" id="SKA07524.1"/>
    </source>
</evidence>
<dbReference type="PANTHER" id="PTHR30050">
    <property type="entry name" value="CHROMOSOMAL REPLICATION INITIATOR PROTEIN DNAA"/>
    <property type="match status" value="1"/>
</dbReference>
<gene>
    <name evidence="1" type="ORF">SAMN02745110_02528</name>
</gene>
<dbReference type="EMBL" id="FUXA01000028">
    <property type="protein sequence ID" value="SKA07524.1"/>
    <property type="molecule type" value="Genomic_DNA"/>
</dbReference>
<name>A0A1T4QUZ2_9FIRM</name>
<organism evidence="1 2">
    <name type="scientific">Eubacterium ruminantium</name>
    <dbReference type="NCBI Taxonomy" id="42322"/>
    <lineage>
        <taxon>Bacteria</taxon>
        <taxon>Bacillati</taxon>
        <taxon>Bacillota</taxon>
        <taxon>Clostridia</taxon>
        <taxon>Eubacteriales</taxon>
        <taxon>Eubacteriaceae</taxon>
        <taxon>Eubacterium</taxon>
    </lineage>
</organism>
<protein>
    <submittedName>
        <fullName evidence="1">DNA replication protein DnaC</fullName>
    </submittedName>
</protein>
<dbReference type="PANTHER" id="PTHR30050:SF4">
    <property type="entry name" value="ATP-BINDING PROTEIN RV3427C IN INSERTION SEQUENCE-RELATED"/>
    <property type="match status" value="1"/>
</dbReference>
<dbReference type="InterPro" id="IPR027417">
    <property type="entry name" value="P-loop_NTPase"/>
</dbReference>
<evidence type="ECO:0000313" key="2">
    <source>
        <dbReference type="Proteomes" id="UP000189857"/>
    </source>
</evidence>
<dbReference type="GO" id="GO:0005524">
    <property type="term" value="F:ATP binding"/>
    <property type="evidence" value="ECO:0007669"/>
    <property type="project" value="InterPro"/>
</dbReference>
<dbReference type="AlphaFoldDB" id="A0A1T4QUZ2"/>
<dbReference type="GO" id="GO:0006260">
    <property type="term" value="P:DNA replication"/>
    <property type="evidence" value="ECO:0007669"/>
    <property type="project" value="TreeGrafter"/>
</dbReference>
<keyword evidence="2" id="KW-1185">Reference proteome</keyword>
<sequence length="282" mass="32438">MKGIKSMRTSETMNLRDSSVCPTCNGTGWINAEKVLVNGIWYENIVKPCPACNGGLEERTETMKKVSNIPSVFYNSDLKNFDWSIYKDEYGKTIDMRGRELLINNFIAEYKEWKKEGYGLYIFSETKGSGKTFLASCICNELMKRYAIRTKFVSAVNLLNIAQSGDKESYDEYKKDPIKLLCNCELLVIDDIGQKKGGYDWMNDLLFRIVDERMTQKLVTIFTSNIVIDRLSLDERITERINKMSHPVSLPEFNVRHIESNNNKAEFLKRIGLVKVVKNEAV</sequence>
<dbReference type="Proteomes" id="UP000189857">
    <property type="component" value="Unassembled WGS sequence"/>
</dbReference>
<dbReference type="SUPFAM" id="SSF52540">
    <property type="entry name" value="P-loop containing nucleoside triphosphate hydrolases"/>
    <property type="match status" value="1"/>
</dbReference>
<proteinExistence type="predicted"/>
<dbReference type="OrthoDB" id="9776217at2"/>
<reference evidence="1 2" key="1">
    <citation type="submission" date="2017-02" db="EMBL/GenBank/DDBJ databases">
        <authorList>
            <person name="Peterson S.W."/>
        </authorList>
    </citation>
    <scope>NUCLEOTIDE SEQUENCE [LARGE SCALE GENOMIC DNA]</scope>
    <source>
        <strain evidence="1 2">ATCC 17233</strain>
    </source>
</reference>
<accession>A0A1T4QUZ2</accession>
<dbReference type="Gene3D" id="3.40.50.300">
    <property type="entry name" value="P-loop containing nucleotide triphosphate hydrolases"/>
    <property type="match status" value="1"/>
</dbReference>